<gene>
    <name evidence="5" type="ORF">J2S57_004224</name>
</gene>
<dbReference type="SUPFAM" id="SSF48008">
    <property type="entry name" value="GntR ligand-binding domain-like"/>
    <property type="match status" value="1"/>
</dbReference>
<dbReference type="RefSeq" id="WP_307245691.1">
    <property type="nucleotide sequence ID" value="NZ_JAUSQZ010000001.1"/>
</dbReference>
<dbReference type="PANTHER" id="PTHR43537">
    <property type="entry name" value="TRANSCRIPTIONAL REGULATOR, GNTR FAMILY"/>
    <property type="match status" value="1"/>
</dbReference>
<dbReference type="Gene3D" id="1.10.10.10">
    <property type="entry name" value="Winged helix-like DNA-binding domain superfamily/Winged helix DNA-binding domain"/>
    <property type="match status" value="1"/>
</dbReference>
<reference evidence="5 6" key="1">
    <citation type="submission" date="2023-07" db="EMBL/GenBank/DDBJ databases">
        <title>Sequencing the genomes of 1000 actinobacteria strains.</title>
        <authorList>
            <person name="Klenk H.-P."/>
        </authorList>
    </citation>
    <scope>NUCLEOTIDE SEQUENCE [LARGE SCALE GENOMIC DNA]</scope>
    <source>
        <strain evidence="5 6">DSM 44388</strain>
    </source>
</reference>
<dbReference type="Gene3D" id="1.20.120.530">
    <property type="entry name" value="GntR ligand-binding domain-like"/>
    <property type="match status" value="1"/>
</dbReference>
<evidence type="ECO:0000256" key="2">
    <source>
        <dbReference type="ARBA" id="ARBA00023125"/>
    </source>
</evidence>
<dbReference type="PANTHER" id="PTHR43537:SF45">
    <property type="entry name" value="GNTR FAMILY REGULATORY PROTEIN"/>
    <property type="match status" value="1"/>
</dbReference>
<sequence>MTTAAEATPYSVLRAAILSLKLMPGEKLSERGLESMLKASRTPIRAALMSLANEGLTQRAGRGWQVTPIDLAEVRAVMEYREALESASVRLAVERAEAEELDALGDLARSHSDDEETVLREGGDFHVALARLSRNRFLADGMSGALTRLSRTRWLEVQSATSRAQAQDEHLAIIAAVTDRDAELAAERVVSHCRGTRERLLSHLDGERRRLRGRGFSIIESSTAPQPL</sequence>
<accession>A0ABT9P6Y0</accession>
<dbReference type="SMART" id="SM00345">
    <property type="entry name" value="HTH_GNTR"/>
    <property type="match status" value="1"/>
</dbReference>
<keyword evidence="1" id="KW-0805">Transcription regulation</keyword>
<keyword evidence="6" id="KW-1185">Reference proteome</keyword>
<dbReference type="EMBL" id="JAUSQZ010000001">
    <property type="protein sequence ID" value="MDP9828475.1"/>
    <property type="molecule type" value="Genomic_DNA"/>
</dbReference>
<keyword evidence="3" id="KW-0804">Transcription</keyword>
<feature type="domain" description="HTH gntR-type" evidence="4">
    <location>
        <begin position="3"/>
        <end position="69"/>
    </location>
</feature>
<dbReference type="InterPro" id="IPR036390">
    <property type="entry name" value="WH_DNA-bd_sf"/>
</dbReference>
<dbReference type="InterPro" id="IPR036388">
    <property type="entry name" value="WH-like_DNA-bd_sf"/>
</dbReference>
<evidence type="ECO:0000313" key="6">
    <source>
        <dbReference type="Proteomes" id="UP001235712"/>
    </source>
</evidence>
<dbReference type="InterPro" id="IPR011711">
    <property type="entry name" value="GntR_C"/>
</dbReference>
<dbReference type="PROSITE" id="PS50949">
    <property type="entry name" value="HTH_GNTR"/>
    <property type="match status" value="1"/>
</dbReference>
<proteinExistence type="predicted"/>
<evidence type="ECO:0000259" key="4">
    <source>
        <dbReference type="PROSITE" id="PS50949"/>
    </source>
</evidence>
<comment type="caution">
    <text evidence="5">The sequence shown here is derived from an EMBL/GenBank/DDBJ whole genome shotgun (WGS) entry which is preliminary data.</text>
</comment>
<evidence type="ECO:0000256" key="3">
    <source>
        <dbReference type="ARBA" id="ARBA00023163"/>
    </source>
</evidence>
<dbReference type="SUPFAM" id="SSF46785">
    <property type="entry name" value="Winged helix' DNA-binding domain"/>
    <property type="match status" value="1"/>
</dbReference>
<name>A0ABT9P6Y0_9ACTN</name>
<evidence type="ECO:0000256" key="1">
    <source>
        <dbReference type="ARBA" id="ARBA00023015"/>
    </source>
</evidence>
<dbReference type="Pfam" id="PF07729">
    <property type="entry name" value="FCD"/>
    <property type="match status" value="1"/>
</dbReference>
<organism evidence="5 6">
    <name type="scientific">Kineosporia succinea</name>
    <dbReference type="NCBI Taxonomy" id="84632"/>
    <lineage>
        <taxon>Bacteria</taxon>
        <taxon>Bacillati</taxon>
        <taxon>Actinomycetota</taxon>
        <taxon>Actinomycetes</taxon>
        <taxon>Kineosporiales</taxon>
        <taxon>Kineosporiaceae</taxon>
        <taxon>Kineosporia</taxon>
    </lineage>
</organism>
<keyword evidence="2 5" id="KW-0238">DNA-binding</keyword>
<dbReference type="GO" id="GO:0003677">
    <property type="term" value="F:DNA binding"/>
    <property type="evidence" value="ECO:0007669"/>
    <property type="project" value="UniProtKB-KW"/>
</dbReference>
<dbReference type="SMART" id="SM00895">
    <property type="entry name" value="FCD"/>
    <property type="match status" value="1"/>
</dbReference>
<dbReference type="Proteomes" id="UP001235712">
    <property type="component" value="Unassembled WGS sequence"/>
</dbReference>
<evidence type="ECO:0000313" key="5">
    <source>
        <dbReference type="EMBL" id="MDP9828475.1"/>
    </source>
</evidence>
<dbReference type="Pfam" id="PF00392">
    <property type="entry name" value="GntR"/>
    <property type="match status" value="1"/>
</dbReference>
<dbReference type="InterPro" id="IPR008920">
    <property type="entry name" value="TF_FadR/GntR_C"/>
</dbReference>
<protein>
    <submittedName>
        <fullName evidence="5">DNA-binding GntR family transcriptional regulator</fullName>
    </submittedName>
</protein>
<dbReference type="InterPro" id="IPR000524">
    <property type="entry name" value="Tscrpt_reg_HTH_GntR"/>
</dbReference>